<organism evidence="12 13">
    <name type="scientific">Collybia nuda</name>
    <dbReference type="NCBI Taxonomy" id="64659"/>
    <lineage>
        <taxon>Eukaryota</taxon>
        <taxon>Fungi</taxon>
        <taxon>Dikarya</taxon>
        <taxon>Basidiomycota</taxon>
        <taxon>Agaricomycotina</taxon>
        <taxon>Agaricomycetes</taxon>
        <taxon>Agaricomycetidae</taxon>
        <taxon>Agaricales</taxon>
        <taxon>Tricholomatineae</taxon>
        <taxon>Clitocybaceae</taxon>
        <taxon>Collybia</taxon>
    </lineage>
</organism>
<keyword evidence="3" id="KW-0489">Methyltransferase</keyword>
<comment type="subcellular location">
    <subcellularLocation>
        <location evidence="1">Chromosome</location>
    </subcellularLocation>
</comment>
<keyword evidence="2" id="KW-0158">Chromosome</keyword>
<dbReference type="InterPro" id="IPR003616">
    <property type="entry name" value="Post-SET_dom"/>
</dbReference>
<dbReference type="PANTHER" id="PTHR46223">
    <property type="entry name" value="HISTONE-LYSINE N-METHYLTRANSFERASE SUV39H"/>
    <property type="match status" value="1"/>
</dbReference>
<evidence type="ECO:0000313" key="12">
    <source>
        <dbReference type="EMBL" id="KAF9462485.1"/>
    </source>
</evidence>
<feature type="domain" description="SET" evidence="9">
    <location>
        <begin position="341"/>
        <end position="470"/>
    </location>
</feature>
<dbReference type="Pfam" id="PF00856">
    <property type="entry name" value="SET"/>
    <property type="match status" value="1"/>
</dbReference>
<dbReference type="PANTHER" id="PTHR46223:SF3">
    <property type="entry name" value="HISTONE-LYSINE N-METHYLTRANSFERASE SET-23"/>
    <property type="match status" value="1"/>
</dbReference>
<keyword evidence="13" id="KW-1185">Reference proteome</keyword>
<feature type="region of interest" description="Disordered" evidence="8">
    <location>
        <begin position="100"/>
        <end position="217"/>
    </location>
</feature>
<evidence type="ECO:0000256" key="8">
    <source>
        <dbReference type="SAM" id="MobiDB-lite"/>
    </source>
</evidence>
<proteinExistence type="predicted"/>
<comment type="caution">
    <text evidence="12">The sequence shown here is derived from an EMBL/GenBank/DDBJ whole genome shotgun (WGS) entry which is preliminary data.</text>
</comment>
<evidence type="ECO:0000256" key="7">
    <source>
        <dbReference type="ARBA" id="ARBA00022833"/>
    </source>
</evidence>
<reference evidence="12" key="1">
    <citation type="submission" date="2020-11" db="EMBL/GenBank/DDBJ databases">
        <authorList>
            <consortium name="DOE Joint Genome Institute"/>
            <person name="Ahrendt S."/>
            <person name="Riley R."/>
            <person name="Andreopoulos W."/>
            <person name="Labutti K."/>
            <person name="Pangilinan J."/>
            <person name="Ruiz-Duenas F.J."/>
            <person name="Barrasa J.M."/>
            <person name="Sanchez-Garcia M."/>
            <person name="Camarero S."/>
            <person name="Miyauchi S."/>
            <person name="Serrano A."/>
            <person name="Linde D."/>
            <person name="Babiker R."/>
            <person name="Drula E."/>
            <person name="Ayuso-Fernandez I."/>
            <person name="Pacheco R."/>
            <person name="Padilla G."/>
            <person name="Ferreira P."/>
            <person name="Barriuso J."/>
            <person name="Kellner H."/>
            <person name="Castanera R."/>
            <person name="Alfaro M."/>
            <person name="Ramirez L."/>
            <person name="Pisabarro A.G."/>
            <person name="Kuo A."/>
            <person name="Tritt A."/>
            <person name="Lipzen A."/>
            <person name="He G."/>
            <person name="Yan M."/>
            <person name="Ng V."/>
            <person name="Cullen D."/>
            <person name="Martin F."/>
            <person name="Rosso M.-N."/>
            <person name="Henrissat B."/>
            <person name="Hibbett D."/>
            <person name="Martinez A.T."/>
            <person name="Grigoriev I.V."/>
        </authorList>
    </citation>
    <scope>NUCLEOTIDE SEQUENCE</scope>
    <source>
        <strain evidence="12">CBS 247.69</strain>
    </source>
</reference>
<dbReference type="SMART" id="SM00317">
    <property type="entry name" value="SET"/>
    <property type="match status" value="1"/>
</dbReference>
<dbReference type="Gene3D" id="2.170.270.10">
    <property type="entry name" value="SET domain"/>
    <property type="match status" value="1"/>
</dbReference>
<feature type="domain" description="Post-SET" evidence="11">
    <location>
        <begin position="492"/>
        <end position="507"/>
    </location>
</feature>
<dbReference type="InterPro" id="IPR046341">
    <property type="entry name" value="SET_dom_sf"/>
</dbReference>
<feature type="domain" description="Pre-SET" evidence="10">
    <location>
        <begin position="268"/>
        <end position="338"/>
    </location>
</feature>
<dbReference type="GO" id="GO:0042054">
    <property type="term" value="F:histone methyltransferase activity"/>
    <property type="evidence" value="ECO:0007669"/>
    <property type="project" value="InterPro"/>
</dbReference>
<dbReference type="AlphaFoldDB" id="A0A9P5Y7B1"/>
<dbReference type="InterPro" id="IPR001214">
    <property type="entry name" value="SET_dom"/>
</dbReference>
<dbReference type="Pfam" id="PF05033">
    <property type="entry name" value="Pre-SET"/>
    <property type="match status" value="1"/>
</dbReference>
<feature type="compositionally biased region" description="Low complexity" evidence="8">
    <location>
        <begin position="186"/>
        <end position="200"/>
    </location>
</feature>
<dbReference type="PROSITE" id="PS50868">
    <property type="entry name" value="POST_SET"/>
    <property type="match status" value="1"/>
</dbReference>
<evidence type="ECO:0000256" key="5">
    <source>
        <dbReference type="ARBA" id="ARBA00022691"/>
    </source>
</evidence>
<keyword evidence="4" id="KW-0808">Transferase</keyword>
<dbReference type="GO" id="GO:0005634">
    <property type="term" value="C:nucleus"/>
    <property type="evidence" value="ECO:0007669"/>
    <property type="project" value="InterPro"/>
</dbReference>
<dbReference type="GO" id="GO:0032259">
    <property type="term" value="P:methylation"/>
    <property type="evidence" value="ECO:0007669"/>
    <property type="project" value="UniProtKB-KW"/>
</dbReference>
<evidence type="ECO:0000256" key="6">
    <source>
        <dbReference type="ARBA" id="ARBA00022723"/>
    </source>
</evidence>
<evidence type="ECO:0000259" key="10">
    <source>
        <dbReference type="PROSITE" id="PS50867"/>
    </source>
</evidence>
<dbReference type="SUPFAM" id="SSF82199">
    <property type="entry name" value="SET domain"/>
    <property type="match status" value="1"/>
</dbReference>
<dbReference type="OrthoDB" id="308383at2759"/>
<evidence type="ECO:0008006" key="14">
    <source>
        <dbReference type="Google" id="ProtNLM"/>
    </source>
</evidence>
<dbReference type="InterPro" id="IPR007728">
    <property type="entry name" value="Pre-SET_dom"/>
</dbReference>
<name>A0A9P5Y7B1_9AGAR</name>
<dbReference type="InterPro" id="IPR050973">
    <property type="entry name" value="H3K9_Histone-Lys_N-MTase"/>
</dbReference>
<evidence type="ECO:0000256" key="2">
    <source>
        <dbReference type="ARBA" id="ARBA00022454"/>
    </source>
</evidence>
<keyword evidence="7" id="KW-0862">Zinc</keyword>
<dbReference type="Proteomes" id="UP000807353">
    <property type="component" value="Unassembled WGS sequence"/>
</dbReference>
<accession>A0A9P5Y7B1</accession>
<dbReference type="PROSITE" id="PS50867">
    <property type="entry name" value="PRE_SET"/>
    <property type="match status" value="1"/>
</dbReference>
<evidence type="ECO:0000256" key="3">
    <source>
        <dbReference type="ARBA" id="ARBA00022603"/>
    </source>
</evidence>
<evidence type="ECO:0000256" key="4">
    <source>
        <dbReference type="ARBA" id="ARBA00022679"/>
    </source>
</evidence>
<dbReference type="EMBL" id="MU150271">
    <property type="protein sequence ID" value="KAF9462485.1"/>
    <property type="molecule type" value="Genomic_DNA"/>
</dbReference>
<protein>
    <recommendedName>
        <fullName evidence="14">Histone-lysine N-methyltransferase</fullName>
    </recommendedName>
</protein>
<evidence type="ECO:0000313" key="13">
    <source>
        <dbReference type="Proteomes" id="UP000807353"/>
    </source>
</evidence>
<dbReference type="GO" id="GO:0008270">
    <property type="term" value="F:zinc ion binding"/>
    <property type="evidence" value="ECO:0007669"/>
    <property type="project" value="InterPro"/>
</dbReference>
<gene>
    <name evidence="12" type="ORF">BDZ94DRAFT_1260968</name>
</gene>
<evidence type="ECO:0000259" key="11">
    <source>
        <dbReference type="PROSITE" id="PS50868"/>
    </source>
</evidence>
<dbReference type="GO" id="GO:0005694">
    <property type="term" value="C:chromosome"/>
    <property type="evidence" value="ECO:0007669"/>
    <property type="project" value="UniProtKB-SubCell"/>
</dbReference>
<feature type="compositionally biased region" description="Polar residues" evidence="8">
    <location>
        <begin position="130"/>
        <end position="155"/>
    </location>
</feature>
<keyword evidence="6" id="KW-0479">Metal-binding</keyword>
<evidence type="ECO:0000256" key="1">
    <source>
        <dbReference type="ARBA" id="ARBA00004286"/>
    </source>
</evidence>
<keyword evidence="5" id="KW-0949">S-adenosyl-L-methionine</keyword>
<evidence type="ECO:0000259" key="9">
    <source>
        <dbReference type="PROSITE" id="PS50280"/>
    </source>
</evidence>
<dbReference type="PROSITE" id="PS50280">
    <property type="entry name" value="SET"/>
    <property type="match status" value="1"/>
</dbReference>
<sequence length="507" mass="56981">MLDHLRYEARWQDWSREDGSNVTWNNDYIDPEDIRPWTKAQKRRRAELAAESCDIDIWGTTDIVNTATRLRAQAYEEKLENRRRKPLPSLKWEMDRLMASKEAEGEETGPTLRTTPARREQTRRAMSIAESVTSNQSSVTLRSGSVSTIPSTPTVFGTPPHSAKFSDGENASTRKSHAAFYRSREPSSGPSSSSRSQPGRIPRKLSKRDELQRKWTQAAKRSRAASITIANDIDNELLPPLVPNFEYLESEFRYSSRIPVPDDTELFVSCDCDICSSASVCSCQEPSELWNRVGRKSYAYTSEGLFAFNVPTGVEVIECNKFCKCNFKTCPNRVAQRPRDIPIEIFKTVYCGWGVRAPIDIQQGKVLGLYTGELIHRVVADALEGDDRAYIFDLDGQEDPNSETPEGLDAYSVDSRKYGNWTRFLNHSCSPNVQVYLVVYDTIPERNTPYIAFVAICDIPPGTELTFDYNPAAGKTSKKKGKGKGRATIPEGTKPCMCGTAACRGWI</sequence>